<dbReference type="OrthoDB" id="9772594at2"/>
<dbReference type="PANTHER" id="PTHR42842">
    <property type="entry name" value="FAD/NAD(P)-BINDING OXIDOREDUCTASE"/>
    <property type="match status" value="1"/>
</dbReference>
<dbReference type="InterPro" id="IPR036188">
    <property type="entry name" value="FAD/NAD-bd_sf"/>
</dbReference>
<dbReference type="STRING" id="1122184.SAMN02745176_03066"/>
<dbReference type="Proteomes" id="UP000184442">
    <property type="component" value="Unassembled WGS sequence"/>
</dbReference>
<proteinExistence type="predicted"/>
<dbReference type="InterPro" id="IPR028348">
    <property type="entry name" value="FAD-binding_protein"/>
</dbReference>
<dbReference type="SUPFAM" id="SSF51905">
    <property type="entry name" value="FAD/NAD(P)-binding domain"/>
    <property type="match status" value="1"/>
</dbReference>
<sequence>MLLEMKDLKLHIDEPETELIKLISKKLKLDKENIRDFRILRKSIDARKKDIYFVYNVSIELYGIRNYKKYINNKDVMEYKEFEYVVETHGTEKLDGRPVIIGSGPAGLFAALMLSQRGYRPIILERGLDVDRRTKDVEALMDKGLFSPKSNIQFGEGGAGTFSDGKLTTRIKDPRIRLVLDSFVRFGAPKEILYEYKPHIGTDVLKDVVKNMRRHIESLGGEFRFNHFVDDIIVKDGKTVGVHVKDVGEISSNAVIGAIGHSARDTYEMLFNKGLSMESKPLAIGVRVEHLQEMIDKAQYGEYAGHPKLGAADYMLTHRSQATGRSVYSFCMCPGGYVVPAASEDERLVTNGMSYHDRAGQNANSALVVTIHPGDFGNNHPLSGIAFQRHWEEKAYMLGGGGYVAPVQLIGDFLEDRPSKAFGIVKPTYKPGVELAQLNKCLPEYVTDALKDAIIGFDKKIKGFAQSDGILTAIETRTSSPIRLLRGMNMESLNLKNFYPAGEGAGYAGGIVSSAVDGIKVAEEIIKRYKPLN</sequence>
<dbReference type="PANTHER" id="PTHR42842:SF3">
    <property type="entry name" value="FAD_NAD(P)-BINDING OXIDOREDUCTASE FAMILY PROTEIN"/>
    <property type="match status" value="1"/>
</dbReference>
<dbReference type="Gene3D" id="3.30.70.2700">
    <property type="match status" value="1"/>
</dbReference>
<feature type="domain" description="FAD-dependent protein C-terminal" evidence="1">
    <location>
        <begin position="281"/>
        <end position="478"/>
    </location>
</feature>
<protein>
    <recommendedName>
        <fullName evidence="1">FAD-dependent protein C-terminal domain-containing protein</fullName>
    </recommendedName>
</protein>
<accession>A0A1M6I2T9</accession>
<evidence type="ECO:0000259" key="1">
    <source>
        <dbReference type="Pfam" id="PF21688"/>
    </source>
</evidence>
<name>A0A1M6I2T9_9FIRM</name>
<dbReference type="InterPro" id="IPR049516">
    <property type="entry name" value="FAD-depend_C"/>
</dbReference>
<dbReference type="PIRSF" id="PIRSF038984">
    <property type="entry name" value="FAD_binding_protein"/>
    <property type="match status" value="1"/>
</dbReference>
<evidence type="ECO:0000313" key="3">
    <source>
        <dbReference type="Proteomes" id="UP000184442"/>
    </source>
</evidence>
<dbReference type="RefSeq" id="WP_073027224.1">
    <property type="nucleotide sequence ID" value="NZ_FQZS01000026.1"/>
</dbReference>
<evidence type="ECO:0000313" key="2">
    <source>
        <dbReference type="EMBL" id="SHJ28791.1"/>
    </source>
</evidence>
<dbReference type="Pfam" id="PF21688">
    <property type="entry name" value="FAD-depend_C"/>
    <property type="match status" value="1"/>
</dbReference>
<organism evidence="2 3">
    <name type="scientific">Lutispora thermophila DSM 19022</name>
    <dbReference type="NCBI Taxonomy" id="1122184"/>
    <lineage>
        <taxon>Bacteria</taxon>
        <taxon>Bacillati</taxon>
        <taxon>Bacillota</taxon>
        <taxon>Clostridia</taxon>
        <taxon>Lutisporales</taxon>
        <taxon>Lutisporaceae</taxon>
        <taxon>Lutispora</taxon>
    </lineage>
</organism>
<gene>
    <name evidence="2" type="ORF">SAMN02745176_03066</name>
</gene>
<dbReference type="EMBL" id="FQZS01000026">
    <property type="protein sequence ID" value="SHJ28791.1"/>
    <property type="molecule type" value="Genomic_DNA"/>
</dbReference>
<dbReference type="AlphaFoldDB" id="A0A1M6I2T9"/>
<dbReference type="Gene3D" id="3.50.50.60">
    <property type="entry name" value="FAD/NAD(P)-binding domain"/>
    <property type="match status" value="2"/>
</dbReference>
<reference evidence="2 3" key="1">
    <citation type="submission" date="2016-11" db="EMBL/GenBank/DDBJ databases">
        <authorList>
            <person name="Jaros S."/>
            <person name="Januszkiewicz K."/>
            <person name="Wedrychowicz H."/>
        </authorList>
    </citation>
    <scope>NUCLEOTIDE SEQUENCE [LARGE SCALE GENOMIC DNA]</scope>
    <source>
        <strain evidence="2 3">DSM 19022</strain>
    </source>
</reference>
<keyword evidence="3" id="KW-1185">Reference proteome</keyword>